<name>A0A813EFJ8_POLGL</name>
<dbReference type="InterPro" id="IPR001466">
    <property type="entry name" value="Beta-lactam-related"/>
</dbReference>
<gene>
    <name evidence="2" type="ORF">PGLA1383_LOCUS17686</name>
</gene>
<dbReference type="AlphaFoldDB" id="A0A813EFJ8"/>
<dbReference type="SUPFAM" id="SSF56601">
    <property type="entry name" value="beta-lactamase/transpeptidase-like"/>
    <property type="match status" value="1"/>
</dbReference>
<dbReference type="Gene3D" id="3.40.710.10">
    <property type="entry name" value="DD-peptidase/beta-lactamase superfamily"/>
    <property type="match status" value="1"/>
</dbReference>
<organism evidence="2 3">
    <name type="scientific">Polarella glacialis</name>
    <name type="common">Dinoflagellate</name>
    <dbReference type="NCBI Taxonomy" id="89957"/>
    <lineage>
        <taxon>Eukaryota</taxon>
        <taxon>Sar</taxon>
        <taxon>Alveolata</taxon>
        <taxon>Dinophyceae</taxon>
        <taxon>Suessiales</taxon>
        <taxon>Suessiaceae</taxon>
        <taxon>Polarella</taxon>
    </lineage>
</organism>
<dbReference type="Proteomes" id="UP000654075">
    <property type="component" value="Unassembled WGS sequence"/>
</dbReference>
<dbReference type="InterPro" id="IPR012338">
    <property type="entry name" value="Beta-lactam/transpept-like"/>
</dbReference>
<comment type="caution">
    <text evidence="2">The sequence shown here is derived from an EMBL/GenBank/DDBJ whole genome shotgun (WGS) entry which is preliminary data.</text>
</comment>
<dbReference type="InterPro" id="IPR050789">
    <property type="entry name" value="Diverse_Enzym_Activities"/>
</dbReference>
<dbReference type="PANTHER" id="PTHR43283">
    <property type="entry name" value="BETA-LACTAMASE-RELATED"/>
    <property type="match status" value="1"/>
</dbReference>
<dbReference type="PANTHER" id="PTHR43283:SF3">
    <property type="entry name" value="BETA-LACTAMASE FAMILY PROTEIN (AFU_ORTHOLOGUE AFUA_5G07500)"/>
    <property type="match status" value="1"/>
</dbReference>
<evidence type="ECO:0000259" key="1">
    <source>
        <dbReference type="Pfam" id="PF00144"/>
    </source>
</evidence>
<dbReference type="OrthoDB" id="5946976at2759"/>
<accession>A0A813EFJ8</accession>
<keyword evidence="3" id="KW-1185">Reference proteome</keyword>
<reference evidence="2" key="1">
    <citation type="submission" date="2021-02" db="EMBL/GenBank/DDBJ databases">
        <authorList>
            <person name="Dougan E. K."/>
            <person name="Rhodes N."/>
            <person name="Thang M."/>
            <person name="Chan C."/>
        </authorList>
    </citation>
    <scope>NUCLEOTIDE SEQUENCE</scope>
</reference>
<dbReference type="Pfam" id="PF00144">
    <property type="entry name" value="Beta-lactamase"/>
    <property type="match status" value="1"/>
</dbReference>
<dbReference type="EMBL" id="CAJNNV010011010">
    <property type="protein sequence ID" value="CAE8599334.1"/>
    <property type="molecule type" value="Genomic_DNA"/>
</dbReference>
<protein>
    <recommendedName>
        <fullName evidence="1">Beta-lactamase-related domain-containing protein</fullName>
    </recommendedName>
</protein>
<evidence type="ECO:0000313" key="3">
    <source>
        <dbReference type="Proteomes" id="UP000654075"/>
    </source>
</evidence>
<sequence length="294" mass="32234">MVLARGRRLVQIEAKKPRVAKAGLKGVSGISPTEPLGAFDVLRRRLRRRVENGQWAGLAACVFVDGKLRLLEEAGHADLEGKTPMTKHSLVRLYSMTKCIVAAAVLQLAEGGHFGLNDKLSDHIPAFGSPRVVCEGLDGLPNFQRRVPAKGPILIRHLLTHTSGISCGLAPGLDGPKTRKPRERAWAGIYAPLVGRVDRGEIRDLAHWVDELAALPLFDQPGATYGYGYSYDVLGHLVELKSGMKLARYLQEHIFNPLGMRDSCFDLASGPGLASRRSRLSVLYRHAQAQQQQQ</sequence>
<evidence type="ECO:0000313" key="2">
    <source>
        <dbReference type="EMBL" id="CAE8599334.1"/>
    </source>
</evidence>
<proteinExistence type="predicted"/>
<feature type="domain" description="Beta-lactamase-related" evidence="1">
    <location>
        <begin position="42"/>
        <end position="268"/>
    </location>
</feature>